<feature type="chain" id="PRO_5016286052" evidence="1">
    <location>
        <begin position="29"/>
        <end position="138"/>
    </location>
</feature>
<accession>A0A328TU34</accession>
<dbReference type="Proteomes" id="UP000249260">
    <property type="component" value="Unassembled WGS sequence"/>
</dbReference>
<evidence type="ECO:0000313" key="2">
    <source>
        <dbReference type="EMBL" id="RAP74058.1"/>
    </source>
</evidence>
<proteinExistence type="predicted"/>
<reference evidence="2 3" key="1">
    <citation type="submission" date="2018-06" db="EMBL/GenBank/DDBJ databases">
        <title>Paenibacillus montanisoli sp. nov., isolated from mountain area soil.</title>
        <authorList>
            <person name="Wu M."/>
        </authorList>
    </citation>
    <scope>NUCLEOTIDE SEQUENCE [LARGE SCALE GENOMIC DNA]</scope>
    <source>
        <strain evidence="2 3">RA17</strain>
    </source>
</reference>
<evidence type="ECO:0000256" key="1">
    <source>
        <dbReference type="SAM" id="SignalP"/>
    </source>
</evidence>
<name>A0A328TU34_9BACL</name>
<dbReference type="OrthoDB" id="2667117at2"/>
<feature type="signal peptide" evidence="1">
    <location>
        <begin position="1"/>
        <end position="28"/>
    </location>
</feature>
<keyword evidence="3" id="KW-1185">Reference proteome</keyword>
<sequence>MKKKLKKSLLIVPLTLMMALVFAQSAFAGVSVDYYSWSIQFQYNKLYGDVFTNTNPNPSILGKQDGACNANTIIEYALVKKGTFSDVEYGTPHQIPYDYITQTYVYQWYGVEVNKEMRIRITNMVDSCSASGSGNVYN</sequence>
<dbReference type="EMBL" id="QLUW01000005">
    <property type="protein sequence ID" value="RAP74058.1"/>
    <property type="molecule type" value="Genomic_DNA"/>
</dbReference>
<gene>
    <name evidence="2" type="ORF">DL346_23575</name>
</gene>
<keyword evidence="1" id="KW-0732">Signal</keyword>
<dbReference type="AlphaFoldDB" id="A0A328TU34"/>
<evidence type="ECO:0000313" key="3">
    <source>
        <dbReference type="Proteomes" id="UP000249260"/>
    </source>
</evidence>
<dbReference type="RefSeq" id="WP_112884846.1">
    <property type="nucleotide sequence ID" value="NZ_QLUW01000005.1"/>
</dbReference>
<comment type="caution">
    <text evidence="2">The sequence shown here is derived from an EMBL/GenBank/DDBJ whole genome shotgun (WGS) entry which is preliminary data.</text>
</comment>
<organism evidence="2 3">
    <name type="scientific">Paenibacillus montanisoli</name>
    <dbReference type="NCBI Taxonomy" id="2081970"/>
    <lineage>
        <taxon>Bacteria</taxon>
        <taxon>Bacillati</taxon>
        <taxon>Bacillota</taxon>
        <taxon>Bacilli</taxon>
        <taxon>Bacillales</taxon>
        <taxon>Paenibacillaceae</taxon>
        <taxon>Paenibacillus</taxon>
    </lineage>
</organism>
<protein>
    <submittedName>
        <fullName evidence="2">Uncharacterized protein</fullName>
    </submittedName>
</protein>